<dbReference type="SMART" id="SM00700">
    <property type="entry name" value="JHBP"/>
    <property type="match status" value="1"/>
</dbReference>
<evidence type="ECO:0000256" key="1">
    <source>
        <dbReference type="ARBA" id="ARBA00022729"/>
    </source>
</evidence>
<organism evidence="4 5">
    <name type="scientific">Glossina pallidipes</name>
    <name type="common">Tsetse fly</name>
    <dbReference type="NCBI Taxonomy" id="7398"/>
    <lineage>
        <taxon>Eukaryota</taxon>
        <taxon>Metazoa</taxon>
        <taxon>Ecdysozoa</taxon>
        <taxon>Arthropoda</taxon>
        <taxon>Hexapoda</taxon>
        <taxon>Insecta</taxon>
        <taxon>Pterygota</taxon>
        <taxon>Neoptera</taxon>
        <taxon>Endopterygota</taxon>
        <taxon>Diptera</taxon>
        <taxon>Brachycera</taxon>
        <taxon>Muscomorpha</taxon>
        <taxon>Hippoboscoidea</taxon>
        <taxon>Glossinidae</taxon>
        <taxon>Glossina</taxon>
    </lineage>
</organism>
<dbReference type="VEuPathDB" id="VectorBase:GPAI033970"/>
<evidence type="ECO:0008006" key="6">
    <source>
        <dbReference type="Google" id="ProtNLM"/>
    </source>
</evidence>
<sequence>MLKFCYYLSALLVLGGIYEIFCAVLPSNIPKCKISDNACVAATINEVFRLYPKGSPAFGLDDISRLVVPQMVLGDVNGQPSSARLNVKFENLIFTGIEKAICLNVSGFEPESKQARMKVIIPLAKIKADYAINGKILLLTLKGEGKCEIRLKDVDIELTVDVDFEKRENHTFIVLKDMNVSFEPKNFHIHLDNLFDGNKELTDSVNDVINENWRDIFHSLQDGIRQAFYDAIKPLLSKVFKVLPYDEFYKN</sequence>
<dbReference type="STRING" id="7398.A0A1B0A461"/>
<keyword evidence="2" id="KW-0090">Biological rhythms</keyword>
<dbReference type="PANTHER" id="PTHR11008:SF32">
    <property type="entry name" value="CIRCADIAN CLOCK-CONTROLLED PROTEIN DAYWAKE-RELATED"/>
    <property type="match status" value="1"/>
</dbReference>
<accession>A0A1B0A461</accession>
<dbReference type="AlphaFoldDB" id="A0A1B0A461"/>
<dbReference type="PANTHER" id="PTHR11008">
    <property type="entry name" value="PROTEIN TAKEOUT-LIKE PROTEIN"/>
    <property type="match status" value="1"/>
</dbReference>
<dbReference type="InterPro" id="IPR010562">
    <property type="entry name" value="Haemolymph_juvenile_hormone-bd"/>
</dbReference>
<name>A0A1B0A461_GLOPL</name>
<keyword evidence="1" id="KW-0732">Signal</keyword>
<evidence type="ECO:0000256" key="3">
    <source>
        <dbReference type="ARBA" id="ARBA00060902"/>
    </source>
</evidence>
<dbReference type="EnsemblMetazoa" id="GPAI033970-RA">
    <property type="protein sequence ID" value="GPAI033970-PA"/>
    <property type="gene ID" value="GPAI033970"/>
</dbReference>
<dbReference type="Pfam" id="PF06585">
    <property type="entry name" value="JHBP"/>
    <property type="match status" value="1"/>
</dbReference>
<keyword evidence="5" id="KW-1185">Reference proteome</keyword>
<proteinExistence type="inferred from homology"/>
<dbReference type="GO" id="GO:0007623">
    <property type="term" value="P:circadian rhythm"/>
    <property type="evidence" value="ECO:0007669"/>
    <property type="project" value="UniProtKB-ARBA"/>
</dbReference>
<dbReference type="Proteomes" id="UP000092445">
    <property type="component" value="Unassembled WGS sequence"/>
</dbReference>
<evidence type="ECO:0000256" key="2">
    <source>
        <dbReference type="ARBA" id="ARBA00023108"/>
    </source>
</evidence>
<reference evidence="5" key="1">
    <citation type="submission" date="2014-03" db="EMBL/GenBank/DDBJ databases">
        <authorList>
            <person name="Aksoy S."/>
            <person name="Warren W."/>
            <person name="Wilson R.K."/>
        </authorList>
    </citation>
    <scope>NUCLEOTIDE SEQUENCE [LARGE SCALE GENOMIC DNA]</scope>
    <source>
        <strain evidence="5">IAEA</strain>
    </source>
</reference>
<protein>
    <recommendedName>
        <fullName evidence="6">Haemolymph juvenile hormone binding protein</fullName>
    </recommendedName>
</protein>
<evidence type="ECO:0000313" key="5">
    <source>
        <dbReference type="Proteomes" id="UP000092445"/>
    </source>
</evidence>
<comment type="similarity">
    <text evidence="3">Belongs to the TO family.</text>
</comment>
<dbReference type="Gene3D" id="3.15.10.30">
    <property type="entry name" value="Haemolymph juvenile hormone binding protein"/>
    <property type="match status" value="1"/>
</dbReference>
<dbReference type="GO" id="GO:0005615">
    <property type="term" value="C:extracellular space"/>
    <property type="evidence" value="ECO:0007669"/>
    <property type="project" value="TreeGrafter"/>
</dbReference>
<reference evidence="4" key="2">
    <citation type="submission" date="2020-05" db="UniProtKB">
        <authorList>
            <consortium name="EnsemblMetazoa"/>
        </authorList>
    </citation>
    <scope>IDENTIFICATION</scope>
    <source>
        <strain evidence="4">IAEA</strain>
    </source>
</reference>
<dbReference type="InterPro" id="IPR038606">
    <property type="entry name" value="To_sf"/>
</dbReference>
<dbReference type="FunFam" id="3.15.10.30:FF:000001">
    <property type="entry name" value="Takeout-like protein 1"/>
    <property type="match status" value="1"/>
</dbReference>
<evidence type="ECO:0000313" key="4">
    <source>
        <dbReference type="EnsemblMetazoa" id="GPAI033970-PA"/>
    </source>
</evidence>